<proteinExistence type="predicted"/>
<gene>
    <name evidence="2" type="ORF">VNO80_22664</name>
</gene>
<keyword evidence="3" id="KW-1185">Reference proteome</keyword>
<evidence type="ECO:0000313" key="3">
    <source>
        <dbReference type="Proteomes" id="UP001374584"/>
    </source>
</evidence>
<organism evidence="2 3">
    <name type="scientific">Phaseolus coccineus</name>
    <name type="common">Scarlet runner bean</name>
    <name type="synonym">Phaseolus multiflorus</name>
    <dbReference type="NCBI Taxonomy" id="3886"/>
    <lineage>
        <taxon>Eukaryota</taxon>
        <taxon>Viridiplantae</taxon>
        <taxon>Streptophyta</taxon>
        <taxon>Embryophyta</taxon>
        <taxon>Tracheophyta</taxon>
        <taxon>Spermatophyta</taxon>
        <taxon>Magnoliopsida</taxon>
        <taxon>eudicotyledons</taxon>
        <taxon>Gunneridae</taxon>
        <taxon>Pentapetalae</taxon>
        <taxon>rosids</taxon>
        <taxon>fabids</taxon>
        <taxon>Fabales</taxon>
        <taxon>Fabaceae</taxon>
        <taxon>Papilionoideae</taxon>
        <taxon>50 kb inversion clade</taxon>
        <taxon>NPAAA clade</taxon>
        <taxon>indigoferoid/millettioid clade</taxon>
        <taxon>Phaseoleae</taxon>
        <taxon>Phaseolus</taxon>
    </lineage>
</organism>
<evidence type="ECO:0000256" key="1">
    <source>
        <dbReference type="SAM" id="MobiDB-lite"/>
    </source>
</evidence>
<reference evidence="2 3" key="1">
    <citation type="submission" date="2024-01" db="EMBL/GenBank/DDBJ databases">
        <title>The genomes of 5 underutilized Papilionoideae crops provide insights into root nodulation and disease resistanc.</title>
        <authorList>
            <person name="Jiang F."/>
        </authorList>
    </citation>
    <scope>NUCLEOTIDE SEQUENCE [LARGE SCALE GENOMIC DNA]</scope>
    <source>
        <strain evidence="2">JINMINGXINNONG_FW02</strain>
        <tissue evidence="2">Leaves</tissue>
    </source>
</reference>
<feature type="region of interest" description="Disordered" evidence="1">
    <location>
        <begin position="133"/>
        <end position="163"/>
    </location>
</feature>
<accession>A0AAN9M4J4</accession>
<dbReference type="Proteomes" id="UP001374584">
    <property type="component" value="Unassembled WGS sequence"/>
</dbReference>
<feature type="compositionally biased region" description="Basic and acidic residues" evidence="1">
    <location>
        <begin position="138"/>
        <end position="148"/>
    </location>
</feature>
<comment type="caution">
    <text evidence="2">The sequence shown here is derived from an EMBL/GenBank/DDBJ whole genome shotgun (WGS) entry which is preliminary data.</text>
</comment>
<dbReference type="AlphaFoldDB" id="A0AAN9M4J4"/>
<dbReference type="EMBL" id="JAYMYR010000008">
    <property type="protein sequence ID" value="KAK7348115.1"/>
    <property type="molecule type" value="Genomic_DNA"/>
</dbReference>
<protein>
    <submittedName>
        <fullName evidence="2">Uncharacterized protein</fullName>
    </submittedName>
</protein>
<name>A0AAN9M4J4_PHACN</name>
<sequence length="394" mass="41081">MASEEDSEAHIDDNIDEVFSEFECSEHGSKLGERRGGEKTVQFPVEGEELSKGGVIISEGINYVGKSQNVALEKEIVPKSKNSIVEINCGMTYSDGVWADNLICSGPVQAQLSADSWVGEILIFESSTDVAPNLGFDENERATSKEEGGGTSGRRGGERTSENVVANSPVASAVACGGARDSDDGMPLGELFMEGETGREKDDIGERGGHAKRRVMVEDVGEDDVLCAGEAEGSVEAEGAGVVDNDANAGLHAGAGVANGDGAGATEDASAVDGDVNAVARVVQGDEEEGEARRTDDMNFGTVGCIIDDKTAKRREVEGFARSGEAAFSNANVMVLSTPTAMASKIESLFASGPVGRKMTSNGGGVGVTYNLRNKSTPLDERLCKSNPLKGLRS</sequence>
<evidence type="ECO:0000313" key="2">
    <source>
        <dbReference type="EMBL" id="KAK7348115.1"/>
    </source>
</evidence>